<protein>
    <submittedName>
        <fullName evidence="1">GL16755</fullName>
    </submittedName>
</protein>
<proteinExistence type="predicted"/>
<dbReference type="Proteomes" id="UP000008744">
    <property type="component" value="Unassembled WGS sequence"/>
</dbReference>
<evidence type="ECO:0000313" key="1">
    <source>
        <dbReference type="EMBL" id="EDW25230.1"/>
    </source>
</evidence>
<gene>
    <name evidence="1" type="primary">Dper\GL16755</name>
    <name evidence="1" type="ORF">Dper_GL16755</name>
</gene>
<dbReference type="EMBL" id="CH479978">
    <property type="protein sequence ID" value="EDW25230.1"/>
    <property type="molecule type" value="Genomic_DNA"/>
</dbReference>
<sequence>MSHFRRGVRKIRRMLHTDVDADADKRMLQVSKYYVEVERILLASCFKGGLDDSTRLDYPSSSVRCPMSDGGCLKCARGMWTGSAGGWGKRQIEFVAK</sequence>
<reference evidence="1 2" key="1">
    <citation type="journal article" date="2007" name="Nature">
        <title>Evolution of genes and genomes on the Drosophila phylogeny.</title>
        <authorList>
            <consortium name="Drosophila 12 Genomes Consortium"/>
            <person name="Clark A.G."/>
            <person name="Eisen M.B."/>
            <person name="Smith D.R."/>
            <person name="Bergman C.M."/>
            <person name="Oliver B."/>
            <person name="Markow T.A."/>
            <person name="Kaufman T.C."/>
            <person name="Kellis M."/>
            <person name="Gelbart W."/>
            <person name="Iyer V.N."/>
            <person name="Pollard D.A."/>
            <person name="Sackton T.B."/>
            <person name="Larracuente A.M."/>
            <person name="Singh N.D."/>
            <person name="Abad J.P."/>
            <person name="Abt D.N."/>
            <person name="Adryan B."/>
            <person name="Aguade M."/>
            <person name="Akashi H."/>
            <person name="Anderson W.W."/>
            <person name="Aquadro C.F."/>
            <person name="Ardell D.H."/>
            <person name="Arguello R."/>
            <person name="Artieri C.G."/>
            <person name="Barbash D.A."/>
            <person name="Barker D."/>
            <person name="Barsanti P."/>
            <person name="Batterham P."/>
            <person name="Batzoglou S."/>
            <person name="Begun D."/>
            <person name="Bhutkar A."/>
            <person name="Blanco E."/>
            <person name="Bosak S.A."/>
            <person name="Bradley R.K."/>
            <person name="Brand A.D."/>
            <person name="Brent M.R."/>
            <person name="Brooks A.N."/>
            <person name="Brown R.H."/>
            <person name="Butlin R.K."/>
            <person name="Caggese C."/>
            <person name="Calvi B.R."/>
            <person name="Bernardo de Carvalho A."/>
            <person name="Caspi A."/>
            <person name="Castrezana S."/>
            <person name="Celniker S.E."/>
            <person name="Chang J.L."/>
            <person name="Chapple C."/>
            <person name="Chatterji S."/>
            <person name="Chinwalla A."/>
            <person name="Civetta A."/>
            <person name="Clifton S.W."/>
            <person name="Comeron J.M."/>
            <person name="Costello J.C."/>
            <person name="Coyne J.A."/>
            <person name="Daub J."/>
            <person name="David R.G."/>
            <person name="Delcher A.L."/>
            <person name="Delehaunty K."/>
            <person name="Do C.B."/>
            <person name="Ebling H."/>
            <person name="Edwards K."/>
            <person name="Eickbush T."/>
            <person name="Evans J.D."/>
            <person name="Filipski A."/>
            <person name="Findeiss S."/>
            <person name="Freyhult E."/>
            <person name="Fulton L."/>
            <person name="Fulton R."/>
            <person name="Garcia A.C."/>
            <person name="Gardiner A."/>
            <person name="Garfield D.A."/>
            <person name="Garvin B.E."/>
            <person name="Gibson G."/>
            <person name="Gilbert D."/>
            <person name="Gnerre S."/>
            <person name="Godfrey J."/>
            <person name="Good R."/>
            <person name="Gotea V."/>
            <person name="Gravely B."/>
            <person name="Greenberg A.J."/>
            <person name="Griffiths-Jones S."/>
            <person name="Gross S."/>
            <person name="Guigo R."/>
            <person name="Gustafson E.A."/>
            <person name="Haerty W."/>
            <person name="Hahn M.W."/>
            <person name="Halligan D.L."/>
            <person name="Halpern A.L."/>
            <person name="Halter G.M."/>
            <person name="Han M.V."/>
            <person name="Heger A."/>
            <person name="Hillier L."/>
            <person name="Hinrichs A.S."/>
            <person name="Holmes I."/>
            <person name="Hoskins R.A."/>
            <person name="Hubisz M.J."/>
            <person name="Hultmark D."/>
            <person name="Huntley M.A."/>
            <person name="Jaffe D.B."/>
            <person name="Jagadeeshan S."/>
            <person name="Jeck W.R."/>
            <person name="Johnson J."/>
            <person name="Jones C.D."/>
            <person name="Jordan W.C."/>
            <person name="Karpen G.H."/>
            <person name="Kataoka E."/>
            <person name="Keightley P.D."/>
            <person name="Kheradpour P."/>
            <person name="Kirkness E.F."/>
            <person name="Koerich L.B."/>
            <person name="Kristiansen K."/>
            <person name="Kudrna D."/>
            <person name="Kulathinal R.J."/>
            <person name="Kumar S."/>
            <person name="Kwok R."/>
            <person name="Lander E."/>
            <person name="Langley C.H."/>
            <person name="Lapoint R."/>
            <person name="Lazzaro B.P."/>
            <person name="Lee S.J."/>
            <person name="Levesque L."/>
            <person name="Li R."/>
            <person name="Lin C.F."/>
            <person name="Lin M.F."/>
            <person name="Lindblad-Toh K."/>
            <person name="Llopart A."/>
            <person name="Long M."/>
            <person name="Low L."/>
            <person name="Lozovsky E."/>
            <person name="Lu J."/>
            <person name="Luo M."/>
            <person name="Machado C.A."/>
            <person name="Makalowski W."/>
            <person name="Marzo M."/>
            <person name="Matsuda M."/>
            <person name="Matzkin L."/>
            <person name="McAllister B."/>
            <person name="McBride C.S."/>
            <person name="McKernan B."/>
            <person name="McKernan K."/>
            <person name="Mendez-Lago M."/>
            <person name="Minx P."/>
            <person name="Mollenhauer M.U."/>
            <person name="Montooth K."/>
            <person name="Mount S.M."/>
            <person name="Mu X."/>
            <person name="Myers E."/>
            <person name="Negre B."/>
            <person name="Newfeld S."/>
            <person name="Nielsen R."/>
            <person name="Noor M.A."/>
            <person name="O'Grady P."/>
            <person name="Pachter L."/>
            <person name="Papaceit M."/>
            <person name="Parisi M.J."/>
            <person name="Parisi M."/>
            <person name="Parts L."/>
            <person name="Pedersen J.S."/>
            <person name="Pesole G."/>
            <person name="Phillippy A.M."/>
            <person name="Ponting C.P."/>
            <person name="Pop M."/>
            <person name="Porcelli D."/>
            <person name="Powell J.R."/>
            <person name="Prohaska S."/>
            <person name="Pruitt K."/>
            <person name="Puig M."/>
            <person name="Quesneville H."/>
            <person name="Ram K.R."/>
            <person name="Rand D."/>
            <person name="Rasmussen M.D."/>
            <person name="Reed L.K."/>
            <person name="Reenan R."/>
            <person name="Reily A."/>
            <person name="Remington K.A."/>
            <person name="Rieger T.T."/>
            <person name="Ritchie M.G."/>
            <person name="Robin C."/>
            <person name="Rogers Y.H."/>
            <person name="Rohde C."/>
            <person name="Rozas J."/>
            <person name="Rubenfield M.J."/>
            <person name="Ruiz A."/>
            <person name="Russo S."/>
            <person name="Salzberg S.L."/>
            <person name="Sanchez-Gracia A."/>
            <person name="Saranga D.J."/>
            <person name="Sato H."/>
            <person name="Schaeffer S.W."/>
            <person name="Schatz M.C."/>
            <person name="Schlenke T."/>
            <person name="Schwartz R."/>
            <person name="Segarra C."/>
            <person name="Singh R.S."/>
            <person name="Sirot L."/>
            <person name="Sirota M."/>
            <person name="Sisneros N.B."/>
            <person name="Smith C.D."/>
            <person name="Smith T.F."/>
            <person name="Spieth J."/>
            <person name="Stage D.E."/>
            <person name="Stark A."/>
            <person name="Stephan W."/>
            <person name="Strausberg R.L."/>
            <person name="Strempel S."/>
            <person name="Sturgill D."/>
            <person name="Sutton G."/>
            <person name="Sutton G.G."/>
            <person name="Tao W."/>
            <person name="Teichmann S."/>
            <person name="Tobari Y.N."/>
            <person name="Tomimura Y."/>
            <person name="Tsolas J.M."/>
            <person name="Valente V.L."/>
            <person name="Venter E."/>
            <person name="Venter J.C."/>
            <person name="Vicario S."/>
            <person name="Vieira F.G."/>
            <person name="Vilella A.J."/>
            <person name="Villasante A."/>
            <person name="Walenz B."/>
            <person name="Wang J."/>
            <person name="Wasserman M."/>
            <person name="Watts T."/>
            <person name="Wilson D."/>
            <person name="Wilson R.K."/>
            <person name="Wing R.A."/>
            <person name="Wolfner M.F."/>
            <person name="Wong A."/>
            <person name="Wong G.K."/>
            <person name="Wu C.I."/>
            <person name="Wu G."/>
            <person name="Yamamoto D."/>
            <person name="Yang H.P."/>
            <person name="Yang S.P."/>
            <person name="Yorke J.A."/>
            <person name="Yoshida K."/>
            <person name="Zdobnov E."/>
            <person name="Zhang P."/>
            <person name="Zhang Y."/>
            <person name="Zimin A.V."/>
            <person name="Baldwin J."/>
            <person name="Abdouelleil A."/>
            <person name="Abdulkadir J."/>
            <person name="Abebe A."/>
            <person name="Abera B."/>
            <person name="Abreu J."/>
            <person name="Acer S.C."/>
            <person name="Aftuck L."/>
            <person name="Alexander A."/>
            <person name="An P."/>
            <person name="Anderson E."/>
            <person name="Anderson S."/>
            <person name="Arachi H."/>
            <person name="Azer M."/>
            <person name="Bachantsang P."/>
            <person name="Barry A."/>
            <person name="Bayul T."/>
            <person name="Berlin A."/>
            <person name="Bessette D."/>
            <person name="Bloom T."/>
            <person name="Blye J."/>
            <person name="Boguslavskiy L."/>
            <person name="Bonnet C."/>
            <person name="Boukhgalter B."/>
            <person name="Bourzgui I."/>
            <person name="Brown A."/>
            <person name="Cahill P."/>
            <person name="Channer S."/>
            <person name="Cheshatsang Y."/>
            <person name="Chuda L."/>
            <person name="Citroen M."/>
            <person name="Collymore A."/>
            <person name="Cooke P."/>
            <person name="Costello M."/>
            <person name="D'Aco K."/>
            <person name="Daza R."/>
            <person name="De Haan G."/>
            <person name="DeGray S."/>
            <person name="DeMaso C."/>
            <person name="Dhargay N."/>
            <person name="Dooley K."/>
            <person name="Dooley E."/>
            <person name="Doricent M."/>
            <person name="Dorje P."/>
            <person name="Dorjee K."/>
            <person name="Dupes A."/>
            <person name="Elong R."/>
            <person name="Falk J."/>
            <person name="Farina A."/>
            <person name="Faro S."/>
            <person name="Ferguson D."/>
            <person name="Fisher S."/>
            <person name="Foley C.D."/>
            <person name="Franke A."/>
            <person name="Friedrich D."/>
            <person name="Gadbois L."/>
            <person name="Gearin G."/>
            <person name="Gearin C.R."/>
            <person name="Giannoukos G."/>
            <person name="Goode T."/>
            <person name="Graham J."/>
            <person name="Grandbois E."/>
            <person name="Grewal S."/>
            <person name="Gyaltsen K."/>
            <person name="Hafez N."/>
            <person name="Hagos B."/>
            <person name="Hall J."/>
            <person name="Henson C."/>
            <person name="Hollinger A."/>
            <person name="Honan T."/>
            <person name="Huard M.D."/>
            <person name="Hughes L."/>
            <person name="Hurhula B."/>
            <person name="Husby M.E."/>
            <person name="Kamat A."/>
            <person name="Kanga B."/>
            <person name="Kashin S."/>
            <person name="Khazanovich D."/>
            <person name="Kisner P."/>
            <person name="Lance K."/>
            <person name="Lara M."/>
            <person name="Lee W."/>
            <person name="Lennon N."/>
            <person name="Letendre F."/>
            <person name="LeVine R."/>
            <person name="Lipovsky A."/>
            <person name="Liu X."/>
            <person name="Liu J."/>
            <person name="Liu S."/>
            <person name="Lokyitsang T."/>
            <person name="Lokyitsang Y."/>
            <person name="Lubonja R."/>
            <person name="Lui A."/>
            <person name="MacDonald P."/>
            <person name="Magnisalis V."/>
            <person name="Maru K."/>
            <person name="Matthews C."/>
            <person name="McCusker W."/>
            <person name="McDonough S."/>
            <person name="Mehta T."/>
            <person name="Meldrim J."/>
            <person name="Meneus L."/>
            <person name="Mihai O."/>
            <person name="Mihalev A."/>
            <person name="Mihova T."/>
            <person name="Mittelman R."/>
            <person name="Mlenga V."/>
            <person name="Montmayeur A."/>
            <person name="Mulrain L."/>
            <person name="Navidi A."/>
            <person name="Naylor J."/>
            <person name="Negash T."/>
            <person name="Nguyen T."/>
            <person name="Nguyen N."/>
            <person name="Nicol R."/>
            <person name="Norbu C."/>
            <person name="Norbu N."/>
            <person name="Novod N."/>
            <person name="O'Neill B."/>
            <person name="Osman S."/>
            <person name="Markiewicz E."/>
            <person name="Oyono O.L."/>
            <person name="Patti C."/>
            <person name="Phunkhang P."/>
            <person name="Pierre F."/>
            <person name="Priest M."/>
            <person name="Raghuraman S."/>
            <person name="Rege F."/>
            <person name="Reyes R."/>
            <person name="Rise C."/>
            <person name="Rogov P."/>
            <person name="Ross K."/>
            <person name="Ryan E."/>
            <person name="Settipalli S."/>
            <person name="Shea T."/>
            <person name="Sherpa N."/>
            <person name="Shi L."/>
            <person name="Shih D."/>
            <person name="Sparrow T."/>
            <person name="Spaulding J."/>
            <person name="Stalker J."/>
            <person name="Stange-Thomann N."/>
            <person name="Stavropoulos S."/>
            <person name="Stone C."/>
            <person name="Strader C."/>
            <person name="Tesfaye S."/>
            <person name="Thomson T."/>
            <person name="Thoulutsang Y."/>
            <person name="Thoulutsang D."/>
            <person name="Topham K."/>
            <person name="Topping I."/>
            <person name="Tsamla T."/>
            <person name="Vassiliev H."/>
            <person name="Vo A."/>
            <person name="Wangchuk T."/>
            <person name="Wangdi T."/>
            <person name="Weiand M."/>
            <person name="Wilkinson J."/>
            <person name="Wilson A."/>
            <person name="Yadav S."/>
            <person name="Young G."/>
            <person name="Yu Q."/>
            <person name="Zembek L."/>
            <person name="Zhong D."/>
            <person name="Zimmer A."/>
            <person name="Zwirko Z."/>
            <person name="Jaffe D.B."/>
            <person name="Alvarez P."/>
            <person name="Brockman W."/>
            <person name="Butler J."/>
            <person name="Chin C."/>
            <person name="Gnerre S."/>
            <person name="Grabherr M."/>
            <person name="Kleber M."/>
            <person name="Mauceli E."/>
            <person name="MacCallum I."/>
        </authorList>
    </citation>
    <scope>NUCLEOTIDE SEQUENCE [LARGE SCALE GENOMIC DNA]</scope>
    <source>
        <strain evidence="2">MSH-3 / Tucson 14011-0111.49</strain>
    </source>
</reference>
<accession>B4HDB4</accession>
<dbReference type="AlphaFoldDB" id="B4HDB4"/>
<organism evidence="2">
    <name type="scientific">Drosophila persimilis</name>
    <name type="common">Fruit fly</name>
    <dbReference type="NCBI Taxonomy" id="7234"/>
    <lineage>
        <taxon>Eukaryota</taxon>
        <taxon>Metazoa</taxon>
        <taxon>Ecdysozoa</taxon>
        <taxon>Arthropoda</taxon>
        <taxon>Hexapoda</taxon>
        <taxon>Insecta</taxon>
        <taxon>Pterygota</taxon>
        <taxon>Neoptera</taxon>
        <taxon>Endopterygota</taxon>
        <taxon>Diptera</taxon>
        <taxon>Brachycera</taxon>
        <taxon>Muscomorpha</taxon>
        <taxon>Ephydroidea</taxon>
        <taxon>Drosophilidae</taxon>
        <taxon>Drosophila</taxon>
        <taxon>Sophophora</taxon>
    </lineage>
</organism>
<evidence type="ECO:0000313" key="2">
    <source>
        <dbReference type="Proteomes" id="UP000008744"/>
    </source>
</evidence>
<keyword evidence="2" id="KW-1185">Reference proteome</keyword>
<dbReference type="HOGENOM" id="CLU_2348872_0_0_1"/>
<name>B4HDB4_DROPE</name>